<evidence type="ECO:0000313" key="3">
    <source>
        <dbReference type="Proteomes" id="UP001597083"/>
    </source>
</evidence>
<name>A0ABW3CEL8_9ACTN</name>
<keyword evidence="3" id="KW-1185">Reference proteome</keyword>
<proteinExistence type="predicted"/>
<accession>A0ABW3CEL8</accession>
<comment type="caution">
    <text evidence="2">The sequence shown here is derived from an EMBL/GenBank/DDBJ whole genome shotgun (WGS) entry which is preliminary data.</text>
</comment>
<organism evidence="2 3">
    <name type="scientific">Actinomadura adrarensis</name>
    <dbReference type="NCBI Taxonomy" id="1819600"/>
    <lineage>
        <taxon>Bacteria</taxon>
        <taxon>Bacillati</taxon>
        <taxon>Actinomycetota</taxon>
        <taxon>Actinomycetes</taxon>
        <taxon>Streptosporangiales</taxon>
        <taxon>Thermomonosporaceae</taxon>
        <taxon>Actinomadura</taxon>
    </lineage>
</organism>
<feature type="region of interest" description="Disordered" evidence="1">
    <location>
        <begin position="1"/>
        <end position="21"/>
    </location>
</feature>
<reference evidence="3" key="1">
    <citation type="journal article" date="2019" name="Int. J. Syst. Evol. Microbiol.">
        <title>The Global Catalogue of Microorganisms (GCM) 10K type strain sequencing project: providing services to taxonomists for standard genome sequencing and annotation.</title>
        <authorList>
            <consortium name="The Broad Institute Genomics Platform"/>
            <consortium name="The Broad Institute Genome Sequencing Center for Infectious Disease"/>
            <person name="Wu L."/>
            <person name="Ma J."/>
        </authorList>
    </citation>
    <scope>NUCLEOTIDE SEQUENCE [LARGE SCALE GENOMIC DNA]</scope>
    <source>
        <strain evidence="3">JCM 31696</strain>
    </source>
</reference>
<evidence type="ECO:0000256" key="1">
    <source>
        <dbReference type="SAM" id="MobiDB-lite"/>
    </source>
</evidence>
<dbReference type="EMBL" id="JBHTIR010001674">
    <property type="protein sequence ID" value="MFD0852836.1"/>
    <property type="molecule type" value="Genomic_DNA"/>
</dbReference>
<evidence type="ECO:0000313" key="2">
    <source>
        <dbReference type="EMBL" id="MFD0852836.1"/>
    </source>
</evidence>
<dbReference type="Proteomes" id="UP001597083">
    <property type="component" value="Unassembled WGS sequence"/>
</dbReference>
<feature type="non-terminal residue" evidence="2">
    <location>
        <position position="1"/>
    </location>
</feature>
<protein>
    <submittedName>
        <fullName evidence="2">Uncharacterized protein</fullName>
    </submittedName>
</protein>
<feature type="compositionally biased region" description="Basic and acidic residues" evidence="1">
    <location>
        <begin position="1"/>
        <end position="16"/>
    </location>
</feature>
<gene>
    <name evidence="2" type="ORF">ACFQ07_11400</name>
</gene>
<sequence length="163" mass="18034">AGTARPDTEYRERAEPYRGGGPHRVEVNARYAPKADLELPAQWTADLISGGPRPRLVACVYQESVGTRKKLDDCLYTHLGMGAQRLSRVDPKHATKVALLKARYIIGLYEATTARPIDRIEVPGDELCPSQYEVDSGGSVFDLPDMKKLHAALRPYVERTVSA</sequence>